<dbReference type="GO" id="GO:0046983">
    <property type="term" value="F:protein dimerization activity"/>
    <property type="evidence" value="ECO:0007669"/>
    <property type="project" value="InterPro"/>
</dbReference>
<evidence type="ECO:0000256" key="2">
    <source>
        <dbReference type="ARBA" id="ARBA00022902"/>
    </source>
</evidence>
<dbReference type="GO" id="GO:0005634">
    <property type="term" value="C:nucleus"/>
    <property type="evidence" value="ECO:0007669"/>
    <property type="project" value="UniProtKB-SubCell"/>
</dbReference>
<feature type="compositionally biased region" description="Low complexity" evidence="5">
    <location>
        <begin position="13"/>
        <end position="44"/>
    </location>
</feature>
<dbReference type="GO" id="GO:0000977">
    <property type="term" value="F:RNA polymerase II transcription regulatory region sequence-specific DNA binding"/>
    <property type="evidence" value="ECO:0007669"/>
    <property type="project" value="TreeGrafter"/>
</dbReference>
<dbReference type="Gene3D" id="4.10.280.10">
    <property type="entry name" value="Helix-loop-helix DNA-binding domain"/>
    <property type="match status" value="1"/>
</dbReference>
<keyword evidence="2" id="KW-0524">Neurogenesis</keyword>
<dbReference type="SUPFAM" id="SSF47459">
    <property type="entry name" value="HLH, helix-loop-helix DNA-binding domain"/>
    <property type="match status" value="1"/>
</dbReference>
<dbReference type="PROSITE" id="PS50888">
    <property type="entry name" value="BHLH"/>
    <property type="match status" value="1"/>
</dbReference>
<keyword evidence="3" id="KW-0238">DNA-binding</keyword>
<dbReference type="Pfam" id="PF00010">
    <property type="entry name" value="HLH"/>
    <property type="match status" value="1"/>
</dbReference>
<dbReference type="FunFam" id="4.10.280.10:FF:000029">
    <property type="entry name" value="Achaete-scute family bHLH transcription factor 1"/>
    <property type="match status" value="1"/>
</dbReference>
<evidence type="ECO:0000256" key="5">
    <source>
        <dbReference type="SAM" id="MobiDB-lite"/>
    </source>
</evidence>
<evidence type="ECO:0000256" key="3">
    <source>
        <dbReference type="ARBA" id="ARBA00023125"/>
    </source>
</evidence>
<dbReference type="InterPro" id="IPR036638">
    <property type="entry name" value="HLH_DNA-bd_sf"/>
</dbReference>
<comment type="caution">
    <text evidence="7">The sequence shown here is derived from an EMBL/GenBank/DDBJ whole genome shotgun (WGS) entry which is preliminary data.</text>
</comment>
<name>A0AAE1BB69_9GAST</name>
<evidence type="ECO:0000313" key="7">
    <source>
        <dbReference type="EMBL" id="KAK3802804.1"/>
    </source>
</evidence>
<proteinExistence type="predicted"/>
<dbReference type="GO" id="GO:0000981">
    <property type="term" value="F:DNA-binding transcription factor activity, RNA polymerase II-specific"/>
    <property type="evidence" value="ECO:0007669"/>
    <property type="project" value="TreeGrafter"/>
</dbReference>
<accession>A0AAE1BB69</accession>
<organism evidence="7 8">
    <name type="scientific">Elysia crispata</name>
    <name type="common">lettuce slug</name>
    <dbReference type="NCBI Taxonomy" id="231223"/>
    <lineage>
        <taxon>Eukaryota</taxon>
        <taxon>Metazoa</taxon>
        <taxon>Spiralia</taxon>
        <taxon>Lophotrochozoa</taxon>
        <taxon>Mollusca</taxon>
        <taxon>Gastropoda</taxon>
        <taxon>Heterobranchia</taxon>
        <taxon>Euthyneura</taxon>
        <taxon>Panpulmonata</taxon>
        <taxon>Sacoglossa</taxon>
        <taxon>Placobranchoidea</taxon>
        <taxon>Plakobranchidae</taxon>
        <taxon>Elysia</taxon>
    </lineage>
</organism>
<evidence type="ECO:0000256" key="1">
    <source>
        <dbReference type="ARBA" id="ARBA00004123"/>
    </source>
</evidence>
<dbReference type="Proteomes" id="UP001283361">
    <property type="component" value="Unassembled WGS sequence"/>
</dbReference>
<gene>
    <name evidence="7" type="ORF">RRG08_012318</name>
</gene>
<dbReference type="SMART" id="SM00353">
    <property type="entry name" value="HLH"/>
    <property type="match status" value="1"/>
</dbReference>
<feature type="domain" description="BHLH" evidence="6">
    <location>
        <begin position="99"/>
        <end position="151"/>
    </location>
</feature>
<sequence>MTLSNSQELSSFSTPSPQTPILSLSSSLSSVPSSLSSLSDSSSPEVWGQESAEMNGAGEVTKSAPTILPSSGKSFTGHLKQNVKRNSYKHVPHCLKPAHLVAKRNARERTRVQAVNSAFGKLRKHVPYEAKHKRLSKVKTLRLAIEYIHHLQEILESHDQRATGRYSSCSGLSVTESPESSRARRRAKISDSRFCSSTRTFDTGVAPHSCNSAGFRHSASSGGTAHSIPPLGSCSEETTYGSNCSTVMGLGECPDLLEITSSTAAVVGGNPSCSQSHVASEHCIDACSPLDIHDNSIPNLTITPECRHHLNNSKNRAKSEGTDLYQMTVQKSCVHENSTLMASTRALQVCSFSGYQPMYHTTQTSTGVYQYRDICSRQIETEENPRTFCGNIRLRSPQTSSAGLASFHGLNNDKTNSQNFLFTSCGHSSSLMSCHK</sequence>
<feature type="region of interest" description="Disordered" evidence="5">
    <location>
        <begin position="166"/>
        <end position="187"/>
    </location>
</feature>
<dbReference type="AlphaFoldDB" id="A0AAE1BB69"/>
<feature type="compositionally biased region" description="Polar residues" evidence="5">
    <location>
        <begin position="166"/>
        <end position="178"/>
    </location>
</feature>
<evidence type="ECO:0000259" key="6">
    <source>
        <dbReference type="PROSITE" id="PS50888"/>
    </source>
</evidence>
<keyword evidence="8" id="KW-1185">Reference proteome</keyword>
<feature type="compositionally biased region" description="Polar residues" evidence="5">
    <location>
        <begin position="1"/>
        <end position="12"/>
    </location>
</feature>
<dbReference type="PANTHER" id="PTHR23349:SF108">
    <property type="entry name" value="BHLH DOMAIN-CONTAINING PROTEIN"/>
    <property type="match status" value="1"/>
</dbReference>
<evidence type="ECO:0000256" key="4">
    <source>
        <dbReference type="ARBA" id="ARBA00023242"/>
    </source>
</evidence>
<dbReference type="InterPro" id="IPR050283">
    <property type="entry name" value="E-box_TF_Regulators"/>
</dbReference>
<reference evidence="7" key="1">
    <citation type="journal article" date="2023" name="G3 (Bethesda)">
        <title>A reference genome for the long-term kleptoplast-retaining sea slug Elysia crispata morphotype clarki.</title>
        <authorList>
            <person name="Eastman K.E."/>
            <person name="Pendleton A.L."/>
            <person name="Shaikh M.A."/>
            <person name="Suttiyut T."/>
            <person name="Ogas R."/>
            <person name="Tomko P."/>
            <person name="Gavelis G."/>
            <person name="Widhalm J.R."/>
            <person name="Wisecaver J.H."/>
        </authorList>
    </citation>
    <scope>NUCLEOTIDE SEQUENCE</scope>
    <source>
        <strain evidence="7">ECLA1</strain>
    </source>
</reference>
<keyword evidence="4" id="KW-0539">Nucleus</keyword>
<dbReference type="PANTHER" id="PTHR23349">
    <property type="entry name" value="BASIC HELIX-LOOP-HELIX TRANSCRIPTION FACTOR, TWIST"/>
    <property type="match status" value="1"/>
</dbReference>
<dbReference type="InterPro" id="IPR011598">
    <property type="entry name" value="bHLH_dom"/>
</dbReference>
<comment type="subcellular location">
    <subcellularLocation>
        <location evidence="1">Nucleus</location>
    </subcellularLocation>
</comment>
<dbReference type="CDD" id="cd11418">
    <property type="entry name" value="bHLH_TS_ASCL"/>
    <property type="match status" value="1"/>
</dbReference>
<dbReference type="EMBL" id="JAWDGP010000216">
    <property type="protein sequence ID" value="KAK3802804.1"/>
    <property type="molecule type" value="Genomic_DNA"/>
</dbReference>
<protein>
    <recommendedName>
        <fullName evidence="6">BHLH domain-containing protein</fullName>
    </recommendedName>
</protein>
<dbReference type="GO" id="GO:0007399">
    <property type="term" value="P:nervous system development"/>
    <property type="evidence" value="ECO:0007669"/>
    <property type="project" value="UniProtKB-KW"/>
</dbReference>
<feature type="region of interest" description="Disordered" evidence="5">
    <location>
        <begin position="1"/>
        <end position="76"/>
    </location>
</feature>
<evidence type="ECO:0000313" key="8">
    <source>
        <dbReference type="Proteomes" id="UP001283361"/>
    </source>
</evidence>